<reference evidence="9 10" key="1">
    <citation type="submission" date="2017-04" db="EMBL/GenBank/DDBJ databases">
        <title>Comparative genome analysis of Subtercola boreus.</title>
        <authorList>
            <person name="Cho Y.-J."/>
            <person name="Cho A."/>
            <person name="Kim O.-S."/>
            <person name="Lee J.-I."/>
        </authorList>
    </citation>
    <scope>NUCLEOTIDE SEQUENCE [LARGE SCALE GENOMIC DNA]</scope>
    <source>
        <strain evidence="9 10">K300</strain>
    </source>
</reference>
<feature type="transmembrane region" description="Helical" evidence="8">
    <location>
        <begin position="80"/>
        <end position="101"/>
    </location>
</feature>
<comment type="subcellular location">
    <subcellularLocation>
        <location evidence="1">Cell inner membrane</location>
        <topology evidence="1">Multi-pass membrane protein</topology>
    </subcellularLocation>
</comment>
<feature type="transmembrane region" description="Helical" evidence="8">
    <location>
        <begin position="20"/>
        <end position="41"/>
    </location>
</feature>
<keyword evidence="7 8" id="KW-0472">Membrane</keyword>
<evidence type="ECO:0000313" key="10">
    <source>
        <dbReference type="Proteomes" id="UP000256486"/>
    </source>
</evidence>
<keyword evidence="5 8" id="KW-0812">Transmembrane</keyword>
<evidence type="ECO:0000256" key="8">
    <source>
        <dbReference type="SAM" id="Phobius"/>
    </source>
</evidence>
<evidence type="ECO:0000256" key="5">
    <source>
        <dbReference type="ARBA" id="ARBA00022692"/>
    </source>
</evidence>
<comment type="caution">
    <text evidence="9">The sequence shown here is derived from an EMBL/GenBank/DDBJ whole genome shotgun (WGS) entry which is preliminary data.</text>
</comment>
<name>A0A3E0VB07_9MICO</name>
<dbReference type="InterPro" id="IPR035906">
    <property type="entry name" value="MetI-like_sf"/>
</dbReference>
<gene>
    <name evidence="9" type="ORF">B7R54_19445</name>
</gene>
<dbReference type="PANTHER" id="PTHR43357">
    <property type="entry name" value="INNER MEMBRANE ABC TRANSPORTER PERMEASE PROTEIN YDCV"/>
    <property type="match status" value="1"/>
</dbReference>
<evidence type="ECO:0000256" key="7">
    <source>
        <dbReference type="ARBA" id="ARBA00023136"/>
    </source>
</evidence>
<dbReference type="SUPFAM" id="SSF161098">
    <property type="entry name" value="MetI-like"/>
    <property type="match status" value="1"/>
</dbReference>
<protein>
    <recommendedName>
        <fullName evidence="11">ABC transmembrane type-1 domain-containing protein</fullName>
    </recommendedName>
</protein>
<dbReference type="OrthoDB" id="5100908at2"/>
<dbReference type="RefSeq" id="WP_116416921.1">
    <property type="nucleotide sequence ID" value="NZ_NBWZ01000002.1"/>
</dbReference>
<keyword evidence="2" id="KW-0813">Transport</keyword>
<evidence type="ECO:0000256" key="1">
    <source>
        <dbReference type="ARBA" id="ARBA00004429"/>
    </source>
</evidence>
<proteinExistence type="predicted"/>
<dbReference type="PANTHER" id="PTHR43357:SF3">
    <property type="entry name" value="FE(3+)-TRANSPORT SYSTEM PERMEASE PROTEIN FBPB 2"/>
    <property type="match status" value="1"/>
</dbReference>
<sequence>MGEPWSQHELPGAILQTAGLAAIGAGVTVLVALSITGLTVRHPGRFPRFLERAQCLVGSLPAIIIALGLVPITIRIVPALYLSVFTVVLAYVIIFLPRALVSLRADTCSRSARNST</sequence>
<evidence type="ECO:0000256" key="3">
    <source>
        <dbReference type="ARBA" id="ARBA00022475"/>
    </source>
</evidence>
<dbReference type="AlphaFoldDB" id="A0A3E0VB07"/>
<evidence type="ECO:0000256" key="4">
    <source>
        <dbReference type="ARBA" id="ARBA00022519"/>
    </source>
</evidence>
<evidence type="ECO:0008006" key="11">
    <source>
        <dbReference type="Google" id="ProtNLM"/>
    </source>
</evidence>
<accession>A0A3E0VB07</accession>
<keyword evidence="6 8" id="KW-1133">Transmembrane helix</keyword>
<dbReference type="GO" id="GO:0005886">
    <property type="term" value="C:plasma membrane"/>
    <property type="evidence" value="ECO:0007669"/>
    <property type="project" value="UniProtKB-SubCell"/>
</dbReference>
<evidence type="ECO:0000313" key="9">
    <source>
        <dbReference type="EMBL" id="RFA06540.1"/>
    </source>
</evidence>
<evidence type="ECO:0000256" key="2">
    <source>
        <dbReference type="ARBA" id="ARBA00022448"/>
    </source>
</evidence>
<keyword evidence="3" id="KW-1003">Cell membrane</keyword>
<dbReference type="EMBL" id="NBWZ01000002">
    <property type="protein sequence ID" value="RFA06540.1"/>
    <property type="molecule type" value="Genomic_DNA"/>
</dbReference>
<dbReference type="Proteomes" id="UP000256486">
    <property type="component" value="Unassembled WGS sequence"/>
</dbReference>
<organism evidence="9 10">
    <name type="scientific">Subtercola boreus</name>
    <dbReference type="NCBI Taxonomy" id="120213"/>
    <lineage>
        <taxon>Bacteria</taxon>
        <taxon>Bacillati</taxon>
        <taxon>Actinomycetota</taxon>
        <taxon>Actinomycetes</taxon>
        <taxon>Micrococcales</taxon>
        <taxon>Microbacteriaceae</taxon>
        <taxon>Subtercola</taxon>
    </lineage>
</organism>
<keyword evidence="4" id="KW-0997">Cell inner membrane</keyword>
<keyword evidence="10" id="KW-1185">Reference proteome</keyword>
<feature type="transmembrane region" description="Helical" evidence="8">
    <location>
        <begin position="53"/>
        <end position="74"/>
    </location>
</feature>
<evidence type="ECO:0000256" key="6">
    <source>
        <dbReference type="ARBA" id="ARBA00022989"/>
    </source>
</evidence>